<dbReference type="GO" id="GO:0098508">
    <property type="term" value="P:endothelial to hematopoietic transition"/>
    <property type="evidence" value="ECO:0007669"/>
    <property type="project" value="Ensembl"/>
</dbReference>
<evidence type="ECO:0000256" key="5">
    <source>
        <dbReference type="ARBA" id="ARBA00022833"/>
    </source>
</evidence>
<keyword evidence="3" id="KW-0158">Chromosome</keyword>
<comment type="catalytic activity">
    <reaction evidence="10 11">
        <text>a 5-hydroxymethyl-2'-deoxycytidine in DNA + 2-oxoglutarate + O2 = a 5-formyl-2'-deoxycytidine in DNA + succinate + CO2 + H2O</text>
        <dbReference type="Rhea" id="RHEA:53828"/>
        <dbReference type="Rhea" id="RHEA-COMP:13315"/>
        <dbReference type="Rhea" id="RHEA-COMP:13656"/>
        <dbReference type="ChEBI" id="CHEBI:15377"/>
        <dbReference type="ChEBI" id="CHEBI:15379"/>
        <dbReference type="ChEBI" id="CHEBI:16526"/>
        <dbReference type="ChEBI" id="CHEBI:16810"/>
        <dbReference type="ChEBI" id="CHEBI:30031"/>
        <dbReference type="ChEBI" id="CHEBI:136731"/>
        <dbReference type="ChEBI" id="CHEBI:137731"/>
        <dbReference type="EC" id="1.14.11.80"/>
    </reaction>
</comment>
<keyword evidence="8 11" id="KW-0408">Iron</keyword>
<feature type="region of interest" description="Disordered" evidence="12">
    <location>
        <begin position="1738"/>
        <end position="1777"/>
    </location>
</feature>
<dbReference type="PANTHER" id="PTHR23358">
    <property type="entry name" value="METHYLCYTOSINE DIOXYGENASE TET"/>
    <property type="match status" value="1"/>
</dbReference>
<keyword evidence="4 11" id="KW-0479">Metal-binding</keyword>
<name>A0A8C4ECY2_DICLA</name>
<evidence type="ECO:0000256" key="6">
    <source>
        <dbReference type="ARBA" id="ARBA00022964"/>
    </source>
</evidence>
<dbReference type="GO" id="GO:0070579">
    <property type="term" value="F:DNA 5-methylcytosine dioxygenase activity"/>
    <property type="evidence" value="ECO:0007669"/>
    <property type="project" value="UniProtKB-UniRule"/>
</dbReference>
<feature type="domain" description="Methylcytosine dioxygenase TET1-3 oxygenase" evidence="13">
    <location>
        <begin position="1137"/>
        <end position="1718"/>
    </location>
</feature>
<feature type="region of interest" description="Disordered" evidence="12">
    <location>
        <begin position="356"/>
        <end position="425"/>
    </location>
</feature>
<feature type="compositionally biased region" description="Polar residues" evidence="12">
    <location>
        <begin position="290"/>
        <end position="300"/>
    </location>
</feature>
<comment type="cofactor">
    <cofactor evidence="11">
        <name>Zn(2+)</name>
        <dbReference type="ChEBI" id="CHEBI:29105"/>
    </cofactor>
    <text evidence="11">The zinc ions have a structural role.</text>
</comment>
<accession>A0A8C4ECY2</accession>
<dbReference type="GO" id="GO:0007219">
    <property type="term" value="P:Notch signaling pathway"/>
    <property type="evidence" value="ECO:0007669"/>
    <property type="project" value="Ensembl"/>
</dbReference>
<dbReference type="OMA" id="QQPNNHC"/>
<feature type="region of interest" description="Disordered" evidence="12">
    <location>
        <begin position="460"/>
        <end position="480"/>
    </location>
</feature>
<evidence type="ECO:0000256" key="3">
    <source>
        <dbReference type="ARBA" id="ARBA00022454"/>
    </source>
</evidence>
<dbReference type="EC" id="1.14.11.80" evidence="11"/>
<evidence type="ECO:0000256" key="4">
    <source>
        <dbReference type="ARBA" id="ARBA00022723"/>
    </source>
</evidence>
<keyword evidence="7 11" id="KW-0560">Oxidoreductase</keyword>
<feature type="compositionally biased region" description="Polar residues" evidence="12">
    <location>
        <begin position="364"/>
        <end position="375"/>
    </location>
</feature>
<dbReference type="GO" id="GO:0040029">
    <property type="term" value="P:epigenetic regulation of gene expression"/>
    <property type="evidence" value="ECO:0007669"/>
    <property type="project" value="InterPro"/>
</dbReference>
<dbReference type="CTD" id="54790"/>
<dbReference type="GeneID" id="127354193"/>
<evidence type="ECO:0000313" key="15">
    <source>
        <dbReference type="Proteomes" id="UP000694389"/>
    </source>
</evidence>
<keyword evidence="6 11" id="KW-0223">Dioxygenase</keyword>
<comment type="catalytic activity">
    <reaction evidence="9 11">
        <text>a 5-formyl-2'-deoxycytidine in DNA + 2-oxoglutarate + O2 = a 5-carboxyl-2'-deoxycytidine in DNA + succinate + CO2 + H(+)</text>
        <dbReference type="Rhea" id="RHEA:53832"/>
        <dbReference type="Rhea" id="RHEA-COMP:13656"/>
        <dbReference type="Rhea" id="RHEA-COMP:13657"/>
        <dbReference type="ChEBI" id="CHEBI:15378"/>
        <dbReference type="ChEBI" id="CHEBI:15379"/>
        <dbReference type="ChEBI" id="CHEBI:16526"/>
        <dbReference type="ChEBI" id="CHEBI:16810"/>
        <dbReference type="ChEBI" id="CHEBI:30031"/>
        <dbReference type="ChEBI" id="CHEBI:137731"/>
        <dbReference type="ChEBI" id="CHEBI:137732"/>
        <dbReference type="EC" id="1.14.11.80"/>
    </reaction>
</comment>
<evidence type="ECO:0000313" key="14">
    <source>
        <dbReference type="Ensembl" id="ENSDLAP00005017235.2"/>
    </source>
</evidence>
<dbReference type="InterPro" id="IPR040175">
    <property type="entry name" value="TET1/2/3"/>
</dbReference>
<feature type="compositionally biased region" description="Low complexity" evidence="12">
    <location>
        <begin position="406"/>
        <end position="417"/>
    </location>
</feature>
<dbReference type="GO" id="GO:0005694">
    <property type="term" value="C:chromosome"/>
    <property type="evidence" value="ECO:0007669"/>
    <property type="project" value="UniProtKB-SubCell"/>
</dbReference>
<feature type="region of interest" description="Disordered" evidence="12">
    <location>
        <begin position="541"/>
        <end position="677"/>
    </location>
</feature>
<comment type="subcellular location">
    <subcellularLocation>
        <location evidence="1">Chromosome</location>
    </subcellularLocation>
</comment>
<dbReference type="GO" id="GO:0071425">
    <property type="term" value="P:hematopoietic stem cell proliferation"/>
    <property type="evidence" value="ECO:0007669"/>
    <property type="project" value="Ensembl"/>
</dbReference>
<dbReference type="InterPro" id="IPR046942">
    <property type="entry name" value="TET_oxygenase"/>
</dbReference>
<feature type="region of interest" description="Disordered" evidence="12">
    <location>
        <begin position="1399"/>
        <end position="1436"/>
    </location>
</feature>
<evidence type="ECO:0000256" key="9">
    <source>
        <dbReference type="ARBA" id="ARBA00047840"/>
    </source>
</evidence>
<evidence type="ECO:0000256" key="7">
    <source>
        <dbReference type="ARBA" id="ARBA00023002"/>
    </source>
</evidence>
<evidence type="ECO:0000259" key="13">
    <source>
        <dbReference type="SMART" id="SM01333"/>
    </source>
</evidence>
<dbReference type="GO" id="GO:0016055">
    <property type="term" value="P:Wnt signaling pathway"/>
    <property type="evidence" value="ECO:0007669"/>
    <property type="project" value="Ensembl"/>
</dbReference>
<evidence type="ECO:0000256" key="2">
    <source>
        <dbReference type="ARBA" id="ARBA00007502"/>
    </source>
</evidence>
<organism evidence="14 15">
    <name type="scientific">Dicentrarchus labrax</name>
    <name type="common">European seabass</name>
    <name type="synonym">Morone labrax</name>
    <dbReference type="NCBI Taxonomy" id="13489"/>
    <lineage>
        <taxon>Eukaryota</taxon>
        <taxon>Metazoa</taxon>
        <taxon>Chordata</taxon>
        <taxon>Craniata</taxon>
        <taxon>Vertebrata</taxon>
        <taxon>Euteleostomi</taxon>
        <taxon>Actinopterygii</taxon>
        <taxon>Neopterygii</taxon>
        <taxon>Teleostei</taxon>
        <taxon>Neoteleostei</taxon>
        <taxon>Acanthomorphata</taxon>
        <taxon>Eupercaria</taxon>
        <taxon>Moronidae</taxon>
        <taxon>Dicentrarchus</taxon>
    </lineage>
</organism>
<proteinExistence type="inferred from homology"/>
<sequence length="1815" mass="200588">METEQARHEREESLILAQFGTSHNISRKLQNGGQSSEEDSLQITGDANWNHYKPSTGANSIKRHRENCNSPASLQGLFDQGSYMMNGELMNGELKNALTEQSLLAHQPKKLKVDSEIKGNDDMSSSLVDNFPELTKATEFECNTPQTEIKLDKRNCNFPNGDIFGLPRNKQGSIPNGAGSPHSTIESTSGDLLQKTLSQYYPEQVSIEPQTSGAQLDAVNGSLANKLPSEGAQPPSSAQIADSQQQQPGASGNVEGGNNYNSVNYVVNGYSNNFEADHHQQQQQQQHQQRPPSYSGQELSLGQLPGMMPPANTANSSQHQNGPRCYPDDRNPQGIYVKANQEFNQNSFLERNTPLQGAEASGYGSFSNSGLQKMGQNEEPGSGNHQHHGTDRGHQYGIQPQTLKQNAGNARGADNAGSMGPSRQQSHIAGLENGIENTSQQRANLSCSTPQQRGWIELNSSHSQQQPASGQSSQAQEQDMWRGFPAKPQSEQQTANPQVHCQMLEPNPAQRFQTQAVFTDSSQGSNSFQQQQQDCLPAQTHCAPAQHNTAPEWQQSNSKAPQMHQPLPQKMPEQCNFPQSQQADSRYHTQMQSEHLCEDPDLQDILSPGFSATQQQQQQQHCQLQRPLSHPPQFEGQQLKSPNYRPRSQPQPGQQQLQPNQPLRNNSAQSNHQHIQHSDHATFSYNNTTEMQQLQQHQRQYPPNSGTNNLKQFQPQRPNNHCHQPNHVEISQTSTQSQPHLQQGVLNQQVSTQMYPKAEQQLKISCAQFQRGPQLPLGPLSTHGDFQRHAALRMHLLQKQERQGPPHPTQSISDPKHGLRAVKMENGPRFELPCSQQQEQQLQMQEAGIGGMQVKQENQQSLCEQNKKQGSILASMEQSLRQYQLSPVFEKKSLVLNSSNKVKVESSGPVTILSTNTELGGVESSAATSANVALKRPPDTTPKKEHLLQSFMESPMKLLDTPIKNLLDTPMKTQYDIASCHCVEQISEKDEGPYYTHLGSAPSVAGIREAMEKRSGLSGQAIRIEKVIYTGKEGKSTQGCPIAKWVIRRSGVEEKLLVLVRERTGHKCETACIIVVILVWEGILPSLADRLYLELSETLRKHGALTQRRCALNEERTCACQGLESEACGASFSFGCSWSMYYNGCKFARSKIPRKFKLLGDDVKEEEKIEHNFQNLATLLGPLYKTLAPEAYGNQVEHEHRAPDCRLGLKDGRPFSGVTACLDFCAHAHRDLHNMQGGSTVVCTLTREDNREIGKIPEDEQLHVLPLYKASSTDEFGSEEGQQEKIKSGAIQVLSAFRRQVRMLAEPAKSCRQKKLDAKKAAANKNAMLESANDKAEKALLAKSKAGTYENTAQSTPMAGLIHGALGATLQSGQPTHPLGAHHQQLQQQQHQSILPPYPGSTNAAGYPRFHNHPGSFPSTYKPGSMYAPQPPTPASPYPSPLHVPNSYINGSNRPYPGYQCNGGMPLDNYHPYYASNPKHLEMYRQQRPALYSEQQYGLHQRYGVNYPPRYGEPGIQVNGYNACSMRPVHPMRPYSPYGPNGASDPQFMDPLSRAPSAHGGLEYTAAVSKGNQLGGYPNPYLSRGPQILPPGQDPFHMQIKTEMGMPRPQMLSAQLSGGCLNPETQSGLGLPNGSLMGPSIKQEPGTPQTPTTPQKPEMWSDNEHNFLDPDIGGVAVAPSHGSVLIECAKRELHATTPLKNPDRNHPTRISLVFYQHKNMNEAKHGLALWEAKMAEKAREKEEDAERNGGEGTPSKGKKGVKREHSDSSETTGEPPYKRFIQALMEGSLSCTTNTYVSTSPYAFTKVTGPYSQFV</sequence>
<feature type="compositionally biased region" description="Polar residues" evidence="12">
    <location>
        <begin position="546"/>
        <end position="560"/>
    </location>
</feature>
<feature type="compositionally biased region" description="Low complexity" evidence="12">
    <location>
        <begin position="614"/>
        <end position="625"/>
    </location>
</feature>
<evidence type="ECO:0000256" key="10">
    <source>
        <dbReference type="ARBA" id="ARBA00049431"/>
    </source>
</evidence>
<comment type="similarity">
    <text evidence="2 11">Belongs to the TET family.</text>
</comment>
<dbReference type="Ensembl" id="ENSDLAT00005018638.2">
    <property type="protein sequence ID" value="ENSDLAP00005017235.2"/>
    <property type="gene ID" value="ENSDLAG00005008342.2"/>
</dbReference>
<feature type="compositionally biased region" description="Polar residues" evidence="12">
    <location>
        <begin position="701"/>
        <end position="742"/>
    </location>
</feature>
<reference evidence="14" key="1">
    <citation type="submission" date="2025-08" db="UniProtKB">
        <authorList>
            <consortium name="Ensembl"/>
        </authorList>
    </citation>
    <scope>IDENTIFICATION</scope>
</reference>
<comment type="cofactor">
    <cofactor evidence="11">
        <name>Fe(2+)</name>
        <dbReference type="ChEBI" id="CHEBI:29033"/>
    </cofactor>
    <text evidence="11">Binds 1 Fe(2+) ion per subunit.</text>
</comment>
<dbReference type="RefSeq" id="XP_051239897.1">
    <property type="nucleotide sequence ID" value="XM_051383937.1"/>
</dbReference>
<keyword evidence="15" id="KW-1185">Reference proteome</keyword>
<dbReference type="GO" id="GO:0002244">
    <property type="term" value="P:hematopoietic progenitor cell differentiation"/>
    <property type="evidence" value="ECO:0007669"/>
    <property type="project" value="Ensembl"/>
</dbReference>
<feature type="compositionally biased region" description="Low complexity" evidence="12">
    <location>
        <begin position="1642"/>
        <end position="1658"/>
    </location>
</feature>
<gene>
    <name evidence="14" type="primary">tet2</name>
</gene>
<reference evidence="14" key="2">
    <citation type="submission" date="2025-09" db="UniProtKB">
        <authorList>
            <consortium name="Ensembl"/>
        </authorList>
    </citation>
    <scope>IDENTIFICATION</scope>
</reference>
<dbReference type="SMART" id="SM01333">
    <property type="entry name" value="Tet_JBP"/>
    <property type="match status" value="1"/>
</dbReference>
<dbReference type="GO" id="GO:0060319">
    <property type="term" value="P:primitive erythrocyte differentiation"/>
    <property type="evidence" value="ECO:0007669"/>
    <property type="project" value="Ensembl"/>
</dbReference>
<evidence type="ECO:0000256" key="11">
    <source>
        <dbReference type="RuleBase" id="RU367064"/>
    </source>
</evidence>
<comment type="function">
    <text evidence="11">Dioxygenase that catalyzes the conversion of the modified genomic base 5-methylcytosine (5mC) into 5-hydroxymethylcytosine (5hmC) and plays a key role in epigenetic chromatin reprogramming during embryonic development.</text>
</comment>
<feature type="compositionally biased region" description="Low complexity" evidence="12">
    <location>
        <begin position="645"/>
        <end position="667"/>
    </location>
</feature>
<feature type="compositionally biased region" description="Low complexity" evidence="12">
    <location>
        <begin position="460"/>
        <end position="478"/>
    </location>
</feature>
<dbReference type="GO" id="GO:0141166">
    <property type="term" value="P:chromosomal 5-methylcytosine DNA demethylation pathway"/>
    <property type="evidence" value="ECO:0007669"/>
    <property type="project" value="UniProtKB-UniRule"/>
</dbReference>
<dbReference type="PANTHER" id="PTHR23358:SF3">
    <property type="entry name" value="METHYLCYTOSINE DIOXYGENASE TET2"/>
    <property type="match status" value="1"/>
</dbReference>
<evidence type="ECO:0000256" key="8">
    <source>
        <dbReference type="ARBA" id="ARBA00023004"/>
    </source>
</evidence>
<feature type="region of interest" description="Disordered" evidence="12">
    <location>
        <begin position="1625"/>
        <end position="1658"/>
    </location>
</feature>
<protein>
    <recommendedName>
        <fullName evidence="11">Methylcytosine dioxygenase TET</fullName>
        <ecNumber evidence="11">1.14.11.80</ecNumber>
    </recommendedName>
</protein>
<dbReference type="GO" id="GO:0008270">
    <property type="term" value="F:zinc ion binding"/>
    <property type="evidence" value="ECO:0007669"/>
    <property type="project" value="UniProtKB-UniRule"/>
</dbReference>
<feature type="region of interest" description="Disordered" evidence="12">
    <location>
        <begin position="224"/>
        <end position="333"/>
    </location>
</feature>
<feature type="region of interest" description="Disordered" evidence="12">
    <location>
        <begin position="691"/>
        <end position="742"/>
    </location>
</feature>
<evidence type="ECO:0000256" key="12">
    <source>
        <dbReference type="SAM" id="MobiDB-lite"/>
    </source>
</evidence>
<dbReference type="GO" id="GO:0045944">
    <property type="term" value="P:positive regulation of transcription by RNA polymerase II"/>
    <property type="evidence" value="ECO:0007669"/>
    <property type="project" value="TreeGrafter"/>
</dbReference>
<feature type="compositionally biased region" description="Basic and acidic residues" evidence="12">
    <location>
        <begin position="1738"/>
        <end position="1749"/>
    </location>
</feature>
<feature type="compositionally biased region" description="Polar residues" evidence="12">
    <location>
        <begin position="576"/>
        <end position="593"/>
    </location>
</feature>
<feature type="compositionally biased region" description="Low complexity" evidence="12">
    <location>
        <begin position="232"/>
        <end position="273"/>
    </location>
</feature>
<feature type="region of interest" description="Disordered" evidence="12">
    <location>
        <begin position="162"/>
        <end position="189"/>
    </location>
</feature>
<dbReference type="InterPro" id="IPR024779">
    <property type="entry name" value="2OGFeDO_JBP1/TET_oxygenase_dom"/>
</dbReference>
<dbReference type="GO" id="GO:0035516">
    <property type="term" value="F:broad specificity oxidative DNA demethylase activity"/>
    <property type="evidence" value="ECO:0007669"/>
    <property type="project" value="Ensembl"/>
</dbReference>
<comment type="catalytic activity">
    <reaction evidence="11">
        <text>a 5-methyl-2'-deoxycytidine in DNA + 2-oxoglutarate + O2 = a 5-hydroxymethyl-2'-deoxycytidine in DNA + succinate + CO2</text>
        <dbReference type="Rhea" id="RHEA:52636"/>
        <dbReference type="Rhea" id="RHEA-COMP:11370"/>
        <dbReference type="Rhea" id="RHEA-COMP:13315"/>
        <dbReference type="ChEBI" id="CHEBI:15379"/>
        <dbReference type="ChEBI" id="CHEBI:16526"/>
        <dbReference type="ChEBI" id="CHEBI:16810"/>
        <dbReference type="ChEBI" id="CHEBI:30031"/>
        <dbReference type="ChEBI" id="CHEBI:85454"/>
        <dbReference type="ChEBI" id="CHEBI:136731"/>
        <dbReference type="EC" id="1.14.11.80"/>
    </reaction>
</comment>
<dbReference type="Proteomes" id="UP000694389">
    <property type="component" value="Unassembled WGS sequence"/>
</dbReference>
<dbReference type="Pfam" id="PF12851">
    <property type="entry name" value="Tet_JBP"/>
    <property type="match status" value="1"/>
</dbReference>
<dbReference type="OrthoDB" id="8854879at2759"/>
<feature type="compositionally biased region" description="Polar residues" evidence="12">
    <location>
        <begin position="312"/>
        <end position="321"/>
    </location>
</feature>
<evidence type="ECO:0000256" key="1">
    <source>
        <dbReference type="ARBA" id="ARBA00004286"/>
    </source>
</evidence>
<keyword evidence="5 11" id="KW-0862">Zinc</keyword>
<dbReference type="GO" id="GO:0005634">
    <property type="term" value="C:nucleus"/>
    <property type="evidence" value="ECO:0007669"/>
    <property type="project" value="UniProtKB-UniRule"/>
</dbReference>
<dbReference type="GeneTree" id="ENSGT00940000160003"/>